<accession>A0ABW6K5P9</accession>
<keyword evidence="1" id="KW-0812">Transmembrane</keyword>
<sequence>MSKKVKIILSSFLVIIIGIVATIYVEFAGLPWKKQTVGNEILHYLENKYNEEFVIDKRFYNFKDSSYNIKVHPKNNPSVQFNAGEGYGEYHFVDYYAEALWEKQATEDFKSIIEKHFPEKQHFRANAVYGDGMDLVKRPPIPHYSKTKAFIMLGINIPTNFSKSEGDFKKMLAVVKSMQEVGGNIELFISYGPEDDSKNMTYATFTPEEVKKIKSIEDIKRYYNNVQ</sequence>
<keyword evidence="1" id="KW-0472">Membrane</keyword>
<dbReference type="RefSeq" id="WP_389357767.1">
    <property type="nucleotide sequence ID" value="NZ_JBIACK010000001.1"/>
</dbReference>
<evidence type="ECO:0000259" key="2">
    <source>
        <dbReference type="Pfam" id="PF25425"/>
    </source>
</evidence>
<dbReference type="EMBL" id="JBIACK010000001">
    <property type="protein sequence ID" value="MFE8699509.1"/>
    <property type="molecule type" value="Genomic_DNA"/>
</dbReference>
<dbReference type="Pfam" id="PF25425">
    <property type="entry name" value="YfjL_N"/>
    <property type="match status" value="1"/>
</dbReference>
<keyword evidence="4" id="KW-1185">Reference proteome</keyword>
<comment type="caution">
    <text evidence="3">The sequence shown here is derived from an EMBL/GenBank/DDBJ whole genome shotgun (WGS) entry which is preliminary data.</text>
</comment>
<protein>
    <recommendedName>
        <fullName evidence="2">YfjL-like N-terminal domain-containing protein</fullName>
    </recommendedName>
</protein>
<gene>
    <name evidence="3" type="ORF">ACFYKX_02605</name>
</gene>
<feature type="domain" description="YfjL-like N-terminal" evidence="2">
    <location>
        <begin position="5"/>
        <end position="72"/>
    </location>
</feature>
<keyword evidence="1" id="KW-1133">Transmembrane helix</keyword>
<proteinExistence type="predicted"/>
<name>A0ABW6K5P9_9BACI</name>
<evidence type="ECO:0000256" key="1">
    <source>
        <dbReference type="SAM" id="Phobius"/>
    </source>
</evidence>
<dbReference type="Proteomes" id="UP001601059">
    <property type="component" value="Unassembled WGS sequence"/>
</dbReference>
<reference evidence="3 4" key="1">
    <citation type="submission" date="2024-08" db="EMBL/GenBank/DDBJ databases">
        <title>Two novel Cytobacillus novel species.</title>
        <authorList>
            <person name="Liu G."/>
        </authorList>
    </citation>
    <scope>NUCLEOTIDE SEQUENCE [LARGE SCALE GENOMIC DNA]</scope>
    <source>
        <strain evidence="3 4">FJAT-54145</strain>
    </source>
</reference>
<evidence type="ECO:0000313" key="3">
    <source>
        <dbReference type="EMBL" id="MFE8699509.1"/>
    </source>
</evidence>
<feature type="transmembrane region" description="Helical" evidence="1">
    <location>
        <begin position="7"/>
        <end position="25"/>
    </location>
</feature>
<evidence type="ECO:0000313" key="4">
    <source>
        <dbReference type="Proteomes" id="UP001601059"/>
    </source>
</evidence>
<dbReference type="InterPro" id="IPR057359">
    <property type="entry name" value="YfjL_N"/>
</dbReference>
<organism evidence="3 4">
    <name type="scientific">Cytobacillus spartinae</name>
    <dbReference type="NCBI Taxonomy" id="3299023"/>
    <lineage>
        <taxon>Bacteria</taxon>
        <taxon>Bacillati</taxon>
        <taxon>Bacillota</taxon>
        <taxon>Bacilli</taxon>
        <taxon>Bacillales</taxon>
        <taxon>Bacillaceae</taxon>
        <taxon>Cytobacillus</taxon>
    </lineage>
</organism>